<evidence type="ECO:0000259" key="8">
    <source>
        <dbReference type="PROSITE" id="PS51782"/>
    </source>
</evidence>
<evidence type="ECO:0000313" key="9">
    <source>
        <dbReference type="EMBL" id="MBE9076810.1"/>
    </source>
</evidence>
<dbReference type="SUPFAM" id="SSF55846">
    <property type="entry name" value="N-acetylmuramoyl-L-alanine amidase-like"/>
    <property type="match status" value="1"/>
</dbReference>
<dbReference type="Pfam" id="PF01551">
    <property type="entry name" value="Peptidase_M23"/>
    <property type="match status" value="1"/>
</dbReference>
<evidence type="ECO:0000256" key="7">
    <source>
        <dbReference type="ARBA" id="ARBA00032108"/>
    </source>
</evidence>
<dbReference type="AlphaFoldDB" id="A0A8J7A6I1"/>
<evidence type="ECO:0000256" key="4">
    <source>
        <dbReference type="ARBA" id="ARBA00022638"/>
    </source>
</evidence>
<dbReference type="Pfam" id="PF01510">
    <property type="entry name" value="Amidase_2"/>
    <property type="match status" value="1"/>
</dbReference>
<dbReference type="RefSeq" id="WP_193905469.1">
    <property type="nucleotide sequence ID" value="NZ_JADEXG010000009.1"/>
</dbReference>
<dbReference type="InterPro" id="IPR036505">
    <property type="entry name" value="Amidase/PGRP_sf"/>
</dbReference>
<dbReference type="Proteomes" id="UP000636505">
    <property type="component" value="Unassembled WGS sequence"/>
</dbReference>
<evidence type="ECO:0000256" key="2">
    <source>
        <dbReference type="ARBA" id="ARBA00011901"/>
    </source>
</evidence>
<dbReference type="PANTHER" id="PTHR30417:SF1">
    <property type="entry name" value="N-ACETYLMURAMOYL-L-ALANINE AMIDASE AMID"/>
    <property type="match status" value="1"/>
</dbReference>
<dbReference type="InterPro" id="IPR011055">
    <property type="entry name" value="Dup_hybrid_motif"/>
</dbReference>
<dbReference type="InterPro" id="IPR002901">
    <property type="entry name" value="MGlyc_endo_b_GlcNAc-like_dom"/>
</dbReference>
<dbReference type="Gene3D" id="2.70.70.10">
    <property type="entry name" value="Glucose Permease (Domain IIA)"/>
    <property type="match status" value="1"/>
</dbReference>
<dbReference type="InterPro" id="IPR016047">
    <property type="entry name" value="M23ase_b-sheet_dom"/>
</dbReference>
<evidence type="ECO:0000256" key="6">
    <source>
        <dbReference type="ARBA" id="ARBA00023316"/>
    </source>
</evidence>
<keyword evidence="3" id="KW-0929">Antimicrobial</keyword>
<dbReference type="EC" id="3.5.1.28" evidence="2"/>
<dbReference type="GO" id="GO:0071555">
    <property type="term" value="P:cell wall organization"/>
    <property type="evidence" value="ECO:0007669"/>
    <property type="project" value="UniProtKB-KW"/>
</dbReference>
<dbReference type="CDD" id="cd00118">
    <property type="entry name" value="LysM"/>
    <property type="match status" value="1"/>
</dbReference>
<feature type="domain" description="LysM" evidence="8">
    <location>
        <begin position="328"/>
        <end position="373"/>
    </location>
</feature>
<evidence type="ECO:0000256" key="1">
    <source>
        <dbReference type="ARBA" id="ARBA00001561"/>
    </source>
</evidence>
<dbReference type="CDD" id="cd12797">
    <property type="entry name" value="M23_peptidase"/>
    <property type="match status" value="1"/>
</dbReference>
<sequence>MSKLFNQLVKIYAETSIDFPQLKEITIAQWLLESGRGTSRLAIEHRNFGGLKWRAKMAGFAIPVDYQASDGLDKYCEFESLEAFIKGYWHFLERSLYEGWRNNTGSAEEFINFIGPIYAGDSEYISKVSNLLFEAKLILADAQHGKHHAGTAEPVKKPSIKAFIESPNHSSRAGAEIDTVIIHYTTAGTYESTKAHFLNPESKVSAHYVIDKNGDIYQMVKDSDKAWHAAQANRSSIGIEHVAKVGDRLTSAQEKSSVNLIKWLIAEYKIPRENVKAHKQVSSTSCPGNIFGDNIDDLHIPNFKKWIDKNIIGNVASTLQQIGPSGLGIYIVKPGETLLVIADRHNTTLDNLLTINPDIQNPDIIFPGQKIIVARVDGDDDLIIAKSRPLNLPIIIAEHQLNRNNYQNFLHHLLGDITITGGYMEPLGHSKKPEQKAIYYDGTLKTLPADGSSSGRNIGIDYVVTNKKVKAWYGGIVTRQGREGGYGRRVHLQLDVMYQHEEKKYQVYQAYAHLRETSVSVGQTLQQGEQIGIMGGSGSSTDNDYPPHVDLSTYLFISGRLVQLNPQVLDKQLV</sequence>
<dbReference type="Gene3D" id="1.10.530.10">
    <property type="match status" value="1"/>
</dbReference>
<keyword evidence="6" id="KW-0961">Cell wall biogenesis/degradation</keyword>
<evidence type="ECO:0000256" key="5">
    <source>
        <dbReference type="ARBA" id="ARBA00022801"/>
    </source>
</evidence>
<keyword evidence="4" id="KW-0081">Bacteriolytic enzyme</keyword>
<dbReference type="Gene3D" id="3.40.80.10">
    <property type="entry name" value="Peptidoglycan recognition protein-like"/>
    <property type="match status" value="1"/>
</dbReference>
<dbReference type="PANTHER" id="PTHR30417">
    <property type="entry name" value="N-ACETYLMURAMOYL-L-ALANINE AMIDASE AMID"/>
    <property type="match status" value="1"/>
</dbReference>
<proteinExistence type="predicted"/>
<keyword evidence="5" id="KW-0378">Hydrolase</keyword>
<dbReference type="GO" id="GO:0042742">
    <property type="term" value="P:defense response to bacterium"/>
    <property type="evidence" value="ECO:0007669"/>
    <property type="project" value="UniProtKB-KW"/>
</dbReference>
<dbReference type="SMART" id="SM00644">
    <property type="entry name" value="Ami_2"/>
    <property type="match status" value="1"/>
</dbReference>
<dbReference type="InterPro" id="IPR051206">
    <property type="entry name" value="NAMLAA_amidase_2"/>
</dbReference>
<dbReference type="Pfam" id="PF01832">
    <property type="entry name" value="Glucosaminidase"/>
    <property type="match status" value="1"/>
</dbReference>
<protein>
    <recommendedName>
        <fullName evidence="2">N-acetylmuramoyl-L-alanine amidase</fullName>
        <ecNumber evidence="2">3.5.1.28</ecNumber>
    </recommendedName>
    <alternativeName>
        <fullName evidence="7">Peptidoglycan hydrolase</fullName>
    </alternativeName>
</protein>
<dbReference type="GO" id="GO:0009254">
    <property type="term" value="P:peptidoglycan turnover"/>
    <property type="evidence" value="ECO:0007669"/>
    <property type="project" value="TreeGrafter"/>
</dbReference>
<dbReference type="SMART" id="SM00257">
    <property type="entry name" value="LysM"/>
    <property type="match status" value="1"/>
</dbReference>
<dbReference type="SUPFAM" id="SSF51261">
    <property type="entry name" value="Duplicated hybrid motif"/>
    <property type="match status" value="1"/>
</dbReference>
<name>A0A8J7A6I1_9CYAN</name>
<dbReference type="Gene3D" id="3.10.350.10">
    <property type="entry name" value="LysM domain"/>
    <property type="match status" value="1"/>
</dbReference>
<dbReference type="GO" id="GO:0009253">
    <property type="term" value="P:peptidoglycan catabolic process"/>
    <property type="evidence" value="ECO:0007669"/>
    <property type="project" value="InterPro"/>
</dbReference>
<dbReference type="Pfam" id="PF01476">
    <property type="entry name" value="LysM"/>
    <property type="match status" value="1"/>
</dbReference>
<organism evidence="9 10">
    <name type="scientific">Vasconcelosia minhoensis LEGE 07310</name>
    <dbReference type="NCBI Taxonomy" id="915328"/>
    <lineage>
        <taxon>Bacteria</taxon>
        <taxon>Bacillati</taxon>
        <taxon>Cyanobacteriota</taxon>
        <taxon>Cyanophyceae</taxon>
        <taxon>Nodosilineales</taxon>
        <taxon>Cymatolegaceae</taxon>
        <taxon>Vasconcelosia</taxon>
        <taxon>Vasconcelosia minhoensis</taxon>
    </lineage>
</organism>
<accession>A0A8J7A6I1</accession>
<dbReference type="SUPFAM" id="SSF54106">
    <property type="entry name" value="LysM domain"/>
    <property type="match status" value="1"/>
</dbReference>
<dbReference type="GO" id="GO:0008745">
    <property type="term" value="F:N-acetylmuramoyl-L-alanine amidase activity"/>
    <property type="evidence" value="ECO:0007669"/>
    <property type="project" value="UniProtKB-EC"/>
</dbReference>
<dbReference type="InterPro" id="IPR018392">
    <property type="entry name" value="LysM"/>
</dbReference>
<evidence type="ECO:0000313" key="10">
    <source>
        <dbReference type="Proteomes" id="UP000636505"/>
    </source>
</evidence>
<dbReference type="GO" id="GO:0004040">
    <property type="term" value="F:amidase activity"/>
    <property type="evidence" value="ECO:0007669"/>
    <property type="project" value="InterPro"/>
</dbReference>
<comment type="caution">
    <text evidence="9">The sequence shown here is derived from an EMBL/GenBank/DDBJ whole genome shotgun (WGS) entry which is preliminary data.</text>
</comment>
<keyword evidence="10" id="KW-1185">Reference proteome</keyword>
<dbReference type="InterPro" id="IPR036779">
    <property type="entry name" value="LysM_dom_sf"/>
</dbReference>
<reference evidence="9" key="1">
    <citation type="submission" date="2020-10" db="EMBL/GenBank/DDBJ databases">
        <authorList>
            <person name="Castelo-Branco R."/>
            <person name="Eusebio N."/>
            <person name="Adriana R."/>
            <person name="Vieira A."/>
            <person name="Brugerolle De Fraissinette N."/>
            <person name="Rezende De Castro R."/>
            <person name="Schneider M.P."/>
            <person name="Vasconcelos V."/>
            <person name="Leao P.N."/>
        </authorList>
    </citation>
    <scope>NUCLEOTIDE SEQUENCE</scope>
    <source>
        <strain evidence="9">LEGE 07310</strain>
    </source>
</reference>
<comment type="catalytic activity">
    <reaction evidence="1">
        <text>Hydrolyzes the link between N-acetylmuramoyl residues and L-amino acid residues in certain cell-wall glycopeptides.</text>
        <dbReference type="EC" id="3.5.1.28"/>
    </reaction>
</comment>
<dbReference type="InterPro" id="IPR002502">
    <property type="entry name" value="Amidase_domain"/>
</dbReference>
<dbReference type="GO" id="GO:0031640">
    <property type="term" value="P:killing of cells of another organism"/>
    <property type="evidence" value="ECO:0007669"/>
    <property type="project" value="UniProtKB-KW"/>
</dbReference>
<dbReference type="EMBL" id="JADEXG010000009">
    <property type="protein sequence ID" value="MBE9076810.1"/>
    <property type="molecule type" value="Genomic_DNA"/>
</dbReference>
<evidence type="ECO:0000256" key="3">
    <source>
        <dbReference type="ARBA" id="ARBA00022529"/>
    </source>
</evidence>
<dbReference type="CDD" id="cd06583">
    <property type="entry name" value="PGRP"/>
    <property type="match status" value="1"/>
</dbReference>
<gene>
    <name evidence="9" type="ORF">IQ241_05785</name>
</gene>
<dbReference type="PROSITE" id="PS51782">
    <property type="entry name" value="LYSM"/>
    <property type="match status" value="1"/>
</dbReference>